<keyword evidence="2" id="KW-1185">Reference proteome</keyword>
<name>A0ABV9F705_9BACL</name>
<dbReference type="RefSeq" id="WP_378093282.1">
    <property type="nucleotide sequence ID" value="NZ_JBHSEP010000003.1"/>
</dbReference>
<organism evidence="1 2">
    <name type="scientific">Cohnella hongkongensis</name>
    <dbReference type="NCBI Taxonomy" id="178337"/>
    <lineage>
        <taxon>Bacteria</taxon>
        <taxon>Bacillati</taxon>
        <taxon>Bacillota</taxon>
        <taxon>Bacilli</taxon>
        <taxon>Bacillales</taxon>
        <taxon>Paenibacillaceae</taxon>
        <taxon>Cohnella</taxon>
    </lineage>
</organism>
<dbReference type="EMBL" id="JBHSEP010000003">
    <property type="protein sequence ID" value="MFC4597750.1"/>
    <property type="molecule type" value="Genomic_DNA"/>
</dbReference>
<comment type="caution">
    <text evidence="1">The sequence shown here is derived from an EMBL/GenBank/DDBJ whole genome shotgun (WGS) entry which is preliminary data.</text>
</comment>
<gene>
    <name evidence="1" type="ORF">ACFO3S_05820</name>
</gene>
<evidence type="ECO:0008006" key="3">
    <source>
        <dbReference type="Google" id="ProtNLM"/>
    </source>
</evidence>
<protein>
    <recommendedName>
        <fullName evidence="3">N-acetyltransferase domain-containing protein</fullName>
    </recommendedName>
</protein>
<dbReference type="Proteomes" id="UP001596028">
    <property type="component" value="Unassembled WGS sequence"/>
</dbReference>
<evidence type="ECO:0000313" key="2">
    <source>
        <dbReference type="Proteomes" id="UP001596028"/>
    </source>
</evidence>
<evidence type="ECO:0000313" key="1">
    <source>
        <dbReference type="EMBL" id="MFC4597750.1"/>
    </source>
</evidence>
<accession>A0ABV9F705</accession>
<sequence length="166" mass="18639">MKFVLENHRDLNLPYPFHVKLSFAGSPLLLGKAMLVIDEESYEMVGAAGFVFGTGANDHQDRSVCQAELAFLHPKHRGTPLFVRGLQALLDAAREDNPEVEWFQFWAPCEQKELTGLFAKFAELPEASSETVNGVTRYRIPFEPLSAYARQYRRRTDSPVSIGGPP</sequence>
<proteinExistence type="predicted"/>
<reference evidence="2" key="1">
    <citation type="journal article" date="2019" name="Int. J. Syst. Evol. Microbiol.">
        <title>The Global Catalogue of Microorganisms (GCM) 10K type strain sequencing project: providing services to taxonomists for standard genome sequencing and annotation.</title>
        <authorList>
            <consortium name="The Broad Institute Genomics Platform"/>
            <consortium name="The Broad Institute Genome Sequencing Center for Infectious Disease"/>
            <person name="Wu L."/>
            <person name="Ma J."/>
        </authorList>
    </citation>
    <scope>NUCLEOTIDE SEQUENCE [LARGE SCALE GENOMIC DNA]</scope>
    <source>
        <strain evidence="2">CCUG 49571</strain>
    </source>
</reference>